<dbReference type="EMBL" id="PYBW01000041">
    <property type="protein sequence ID" value="PYC79941.1"/>
    <property type="molecule type" value="Genomic_DNA"/>
</dbReference>
<reference evidence="2 3" key="1">
    <citation type="submission" date="2018-03" db="EMBL/GenBank/DDBJ databases">
        <title>Bioinformatic expansion and discovery of thiopeptide antibiotics.</title>
        <authorList>
            <person name="Schwalen C.J."/>
            <person name="Hudson G.A."/>
            <person name="Mitchell D.A."/>
        </authorList>
    </citation>
    <scope>NUCLEOTIDE SEQUENCE [LARGE SCALE GENOMIC DNA]</scope>
    <source>
        <strain evidence="2 3">ATCC 21389</strain>
    </source>
</reference>
<protein>
    <submittedName>
        <fullName evidence="2">Uncharacterized protein</fullName>
    </submittedName>
</protein>
<evidence type="ECO:0000256" key="1">
    <source>
        <dbReference type="SAM" id="MobiDB-lite"/>
    </source>
</evidence>
<keyword evidence="3" id="KW-1185">Reference proteome</keyword>
<feature type="compositionally biased region" description="Basic and acidic residues" evidence="1">
    <location>
        <begin position="1"/>
        <end position="11"/>
    </location>
</feature>
<sequence length="97" mass="10313">MTEPTAEREPEADAEAEAGFEESDPVPEPVSVAALWAPDPEPLGVTVEPTGHPEVDAALTRLARLDGVPTIEHPPVYENVQQTLSTVLASLDEESSL</sequence>
<comment type="caution">
    <text evidence="2">The sequence shown here is derived from an EMBL/GenBank/DDBJ whole genome shotgun (WGS) entry which is preliminary data.</text>
</comment>
<evidence type="ECO:0000313" key="3">
    <source>
        <dbReference type="Proteomes" id="UP000248039"/>
    </source>
</evidence>
<accession>A0A2V4N6K2</accession>
<feature type="compositionally biased region" description="Acidic residues" evidence="1">
    <location>
        <begin position="12"/>
        <end position="25"/>
    </location>
</feature>
<gene>
    <name evidence="2" type="ORF">C7C46_13355</name>
</gene>
<name>A0A2V4N6K2_9ACTN</name>
<organism evidence="2 3">
    <name type="scientific">Streptomyces tateyamensis</name>
    <dbReference type="NCBI Taxonomy" id="565073"/>
    <lineage>
        <taxon>Bacteria</taxon>
        <taxon>Bacillati</taxon>
        <taxon>Actinomycetota</taxon>
        <taxon>Actinomycetes</taxon>
        <taxon>Kitasatosporales</taxon>
        <taxon>Streptomycetaceae</taxon>
        <taxon>Streptomyces</taxon>
    </lineage>
</organism>
<dbReference type="Proteomes" id="UP000248039">
    <property type="component" value="Unassembled WGS sequence"/>
</dbReference>
<proteinExistence type="predicted"/>
<evidence type="ECO:0000313" key="2">
    <source>
        <dbReference type="EMBL" id="PYC79941.1"/>
    </source>
</evidence>
<dbReference type="AlphaFoldDB" id="A0A2V4N6K2"/>
<dbReference type="OrthoDB" id="3873239at2"/>
<feature type="region of interest" description="Disordered" evidence="1">
    <location>
        <begin position="1"/>
        <end position="28"/>
    </location>
</feature>
<dbReference type="RefSeq" id="WP_110669159.1">
    <property type="nucleotide sequence ID" value="NZ_PYBW01000041.1"/>
</dbReference>